<dbReference type="EMBL" id="LAJX01000240">
    <property type="protein sequence ID" value="KJV05374.1"/>
    <property type="molecule type" value="Genomic_DNA"/>
</dbReference>
<proteinExistence type="predicted"/>
<dbReference type="Gene3D" id="1.25.40.10">
    <property type="entry name" value="Tetratricopeptide repeat domain"/>
    <property type="match status" value="3"/>
</dbReference>
<protein>
    <recommendedName>
        <fullName evidence="3">Sel1 repeat family protein</fullName>
    </recommendedName>
</protein>
<accession>A0A0F3IIP4</accession>
<dbReference type="RefSeq" id="WP_045780388.1">
    <property type="nucleotide sequence ID" value="NZ_LAJX01000240.1"/>
</dbReference>
<evidence type="ECO:0000313" key="1">
    <source>
        <dbReference type="EMBL" id="KJV05374.1"/>
    </source>
</evidence>
<name>A0A0F3IIP4_9GAMM</name>
<sequence length="282" mass="31644">MTKHNTLSISELQQLASAGDAQSQYWLALHTLCPIQHAGVDNDKKETGLMWLNKAAEQSFVPAQMTLGLYNLRGINNNLVNKAISSYGNDENMTFLIDLADSLHKDGKDAGLAFTWFNKATEQHCALAQYLLAVCYRDGIGVKQNDELAFAWFSKAYEQGFATAQCGLARSYYEGRGVEQDNEKALAWLNKAIEQTDAYIDAKVSKSWPILEYCKKFPLDYSKCAPEAYLLLGERYAQGKGVEQCNDTAFKWYQKAAEVNVAEAQYQLALGYFEGKDVYKKL</sequence>
<dbReference type="OrthoDB" id="5565532at2"/>
<organism evidence="1 2">
    <name type="scientific">Methylocucumis oryzae</name>
    <dbReference type="NCBI Taxonomy" id="1632867"/>
    <lineage>
        <taxon>Bacteria</taxon>
        <taxon>Pseudomonadati</taxon>
        <taxon>Pseudomonadota</taxon>
        <taxon>Gammaproteobacteria</taxon>
        <taxon>Methylococcales</taxon>
        <taxon>Methylococcaceae</taxon>
        <taxon>Methylocucumis</taxon>
    </lineage>
</organism>
<dbReference type="Proteomes" id="UP000033684">
    <property type="component" value="Unassembled WGS sequence"/>
</dbReference>
<comment type="caution">
    <text evidence="1">The sequence shown here is derived from an EMBL/GenBank/DDBJ whole genome shotgun (WGS) entry which is preliminary data.</text>
</comment>
<dbReference type="PANTHER" id="PTHR11102:SF160">
    <property type="entry name" value="ERAD-ASSOCIATED E3 UBIQUITIN-PROTEIN LIGASE COMPONENT HRD3"/>
    <property type="match status" value="1"/>
</dbReference>
<dbReference type="AlphaFoldDB" id="A0A0F3IIP4"/>
<dbReference type="InterPro" id="IPR050767">
    <property type="entry name" value="Sel1_AlgK"/>
</dbReference>
<dbReference type="InterPro" id="IPR006597">
    <property type="entry name" value="Sel1-like"/>
</dbReference>
<dbReference type="PANTHER" id="PTHR11102">
    <property type="entry name" value="SEL-1-LIKE PROTEIN"/>
    <property type="match status" value="1"/>
</dbReference>
<gene>
    <name evidence="1" type="ORF">VZ94_18700</name>
</gene>
<evidence type="ECO:0000313" key="2">
    <source>
        <dbReference type="Proteomes" id="UP000033684"/>
    </source>
</evidence>
<keyword evidence="2" id="KW-1185">Reference proteome</keyword>
<dbReference type="Pfam" id="PF08238">
    <property type="entry name" value="Sel1"/>
    <property type="match status" value="6"/>
</dbReference>
<reference evidence="2" key="1">
    <citation type="submission" date="2015-03" db="EMBL/GenBank/DDBJ databases">
        <title>Draft genome sequence of a novel methanotroph (Sn10-6) isolated from flooded ricefield rhizosphere in India.</title>
        <authorList>
            <person name="Pandit P.S."/>
            <person name="Pore S.D."/>
            <person name="Arora P."/>
            <person name="Kapse N.G."/>
            <person name="Dhakephalkar P.K."/>
            <person name="Rahalkar M.C."/>
        </authorList>
    </citation>
    <scope>NUCLEOTIDE SEQUENCE [LARGE SCALE GENOMIC DNA]</scope>
    <source>
        <strain evidence="2">Sn10-6</strain>
    </source>
</reference>
<dbReference type="SUPFAM" id="SSF81901">
    <property type="entry name" value="HCP-like"/>
    <property type="match status" value="1"/>
</dbReference>
<evidence type="ECO:0008006" key="3">
    <source>
        <dbReference type="Google" id="ProtNLM"/>
    </source>
</evidence>
<reference evidence="1 2" key="2">
    <citation type="journal article" date="2016" name="Microb. Ecol.">
        <title>Genome Characteristics of a Novel Type I Methanotroph (Sn10-6) Isolated from a Flooded Indian Rice Field.</title>
        <authorList>
            <person name="Rahalkar M.C."/>
            <person name="Pandit P.S."/>
            <person name="Dhakephalkar P.K."/>
            <person name="Pore S."/>
            <person name="Arora P."/>
            <person name="Kapse N."/>
        </authorList>
    </citation>
    <scope>NUCLEOTIDE SEQUENCE [LARGE SCALE GENOMIC DNA]</scope>
    <source>
        <strain evidence="1 2">Sn10-6</strain>
    </source>
</reference>
<dbReference type="SMART" id="SM00671">
    <property type="entry name" value="SEL1"/>
    <property type="match status" value="4"/>
</dbReference>
<dbReference type="InterPro" id="IPR011990">
    <property type="entry name" value="TPR-like_helical_dom_sf"/>
</dbReference>